<comment type="pathway">
    <text evidence="1">Phospholipid metabolism; phosphatidylethanolamine biosynthesis; phosphatidylethanolamine from ethanolamine: step 1/3.</text>
</comment>
<dbReference type="PANTHER" id="PTHR22603:SF66">
    <property type="entry name" value="ETHANOLAMINE KINASE"/>
    <property type="match status" value="1"/>
</dbReference>
<gene>
    <name evidence="4" type="ORF">GQX73_g9694</name>
</gene>
<keyword evidence="5" id="KW-1185">Reference proteome</keyword>
<dbReference type="GO" id="GO:0006646">
    <property type="term" value="P:phosphatidylethanolamine biosynthetic process"/>
    <property type="evidence" value="ECO:0007669"/>
    <property type="project" value="TreeGrafter"/>
</dbReference>
<accession>A0A7C8IHM7</accession>
<dbReference type="EC" id="2.7.1.82" evidence="3"/>
<evidence type="ECO:0000313" key="4">
    <source>
        <dbReference type="EMBL" id="KAF2963881.1"/>
    </source>
</evidence>
<dbReference type="Gene3D" id="3.90.1200.10">
    <property type="match status" value="1"/>
</dbReference>
<proteinExistence type="inferred from homology"/>
<evidence type="ECO:0000256" key="1">
    <source>
        <dbReference type="ARBA" id="ARBA00037883"/>
    </source>
</evidence>
<name>A0A7C8IHM7_9PEZI</name>
<dbReference type="InterPro" id="IPR011009">
    <property type="entry name" value="Kinase-like_dom_sf"/>
</dbReference>
<dbReference type="OrthoDB" id="10267235at2759"/>
<reference evidence="4 5" key="1">
    <citation type="submission" date="2019-12" db="EMBL/GenBank/DDBJ databases">
        <title>Draft genome sequence of the ascomycete Xylaria multiplex DSM 110363.</title>
        <authorList>
            <person name="Buettner E."/>
            <person name="Kellner H."/>
        </authorList>
    </citation>
    <scope>NUCLEOTIDE SEQUENCE [LARGE SCALE GENOMIC DNA]</scope>
    <source>
        <strain evidence="4 5">DSM 110363</strain>
    </source>
</reference>
<dbReference type="CDD" id="cd05157">
    <property type="entry name" value="ETNK_euk"/>
    <property type="match status" value="1"/>
</dbReference>
<evidence type="ECO:0000313" key="5">
    <source>
        <dbReference type="Proteomes" id="UP000481858"/>
    </source>
</evidence>
<dbReference type="SUPFAM" id="SSF56112">
    <property type="entry name" value="Protein kinase-like (PK-like)"/>
    <property type="match status" value="1"/>
</dbReference>
<comment type="caution">
    <text evidence="4">The sequence shown here is derived from an EMBL/GenBank/DDBJ whole genome shotgun (WGS) entry which is preliminary data.</text>
</comment>
<dbReference type="Pfam" id="PF01633">
    <property type="entry name" value="Choline_kinase"/>
    <property type="match status" value="1"/>
</dbReference>
<dbReference type="AlphaFoldDB" id="A0A7C8IHM7"/>
<dbReference type="Proteomes" id="UP000481858">
    <property type="component" value="Unassembled WGS sequence"/>
</dbReference>
<dbReference type="GO" id="GO:0004305">
    <property type="term" value="F:ethanolamine kinase activity"/>
    <property type="evidence" value="ECO:0007669"/>
    <property type="project" value="UniProtKB-EC"/>
</dbReference>
<evidence type="ECO:0000256" key="2">
    <source>
        <dbReference type="ARBA" id="ARBA00038211"/>
    </source>
</evidence>
<evidence type="ECO:0000256" key="3">
    <source>
        <dbReference type="ARBA" id="ARBA00038874"/>
    </source>
</evidence>
<dbReference type="PANTHER" id="PTHR22603">
    <property type="entry name" value="CHOLINE/ETHANOALAMINE KINASE"/>
    <property type="match status" value="1"/>
</dbReference>
<sequence length="443" mass="49766">MASKISNGTTNGDHTGQIPYIPLYYDSTNDSTNDDPSARQLILALRPEWSSPDSKVEFVRFTDGITNTLLKAVNRKPGLSKEQIDDEAILLRAYGHGTDVIIDRHRETQNHELLMKHGLAPTLLARFGNGMMYRFIQGKACQPADLRDPSIYLAVARRIAQWHATVPCIHETNTGSNGATNNGHDSSLDLIATGKPPPNVWTVMQKWIKALPTKTDAQRTRQSELQGELAWLVEELSQRPGLGKDGLVFAHCDLLSGNVIIEPKGPGTNMNGNGDKHGVTGQDGLLHQQPSVSFIDYEYATPSPAAFDLANHFAEWGGFDCDYSVLPTRAQRLEFIREYIDTYFNLVERKPEDSESIDKESEAQRLHAEVDMFRGVPGFYWGIWALIQATISHIDFDYAQYAEVRLGEYWAWRDAMNAESCNEAGKEKERKVTLREKRWASLE</sequence>
<dbReference type="EMBL" id="WUBL01000176">
    <property type="protein sequence ID" value="KAF2963881.1"/>
    <property type="molecule type" value="Genomic_DNA"/>
</dbReference>
<dbReference type="InParanoid" id="A0A7C8IHM7"/>
<protein>
    <recommendedName>
        <fullName evidence="3">ethanolamine kinase</fullName>
        <ecNumber evidence="3">2.7.1.82</ecNumber>
    </recommendedName>
</protein>
<organism evidence="4 5">
    <name type="scientific">Xylaria multiplex</name>
    <dbReference type="NCBI Taxonomy" id="323545"/>
    <lineage>
        <taxon>Eukaryota</taxon>
        <taxon>Fungi</taxon>
        <taxon>Dikarya</taxon>
        <taxon>Ascomycota</taxon>
        <taxon>Pezizomycotina</taxon>
        <taxon>Sordariomycetes</taxon>
        <taxon>Xylariomycetidae</taxon>
        <taxon>Xylariales</taxon>
        <taxon>Xylariaceae</taxon>
        <taxon>Xylaria</taxon>
    </lineage>
</organism>
<comment type="similarity">
    <text evidence="2">Belongs to the choline/ethanolamine kinase family.</text>
</comment>
<dbReference type="GO" id="GO:0005737">
    <property type="term" value="C:cytoplasm"/>
    <property type="evidence" value="ECO:0007669"/>
    <property type="project" value="TreeGrafter"/>
</dbReference>